<name>A0A158P9Q6_ANGCA</name>
<protein>
    <submittedName>
        <fullName evidence="2">DUF1508 domain-containing protein</fullName>
    </submittedName>
</protein>
<accession>A0A158P9Q6</accession>
<evidence type="ECO:0000313" key="1">
    <source>
        <dbReference type="Proteomes" id="UP000035642"/>
    </source>
</evidence>
<evidence type="ECO:0000313" key="2">
    <source>
        <dbReference type="WBParaSite" id="ACAC_0000852401-mRNA-1"/>
    </source>
</evidence>
<dbReference type="AlphaFoldDB" id="A0A158P9Q6"/>
<dbReference type="WBParaSite" id="ACAC_0000852401-mRNA-1">
    <property type="protein sequence ID" value="ACAC_0000852401-mRNA-1"/>
    <property type="gene ID" value="ACAC_0000852401"/>
</dbReference>
<reference evidence="1" key="1">
    <citation type="submission" date="2012-09" db="EMBL/GenBank/DDBJ databases">
        <authorList>
            <person name="Martin A.A."/>
        </authorList>
    </citation>
    <scope>NUCLEOTIDE SEQUENCE</scope>
</reference>
<reference evidence="2" key="2">
    <citation type="submission" date="2016-04" db="UniProtKB">
        <authorList>
            <consortium name="WormBaseParasite"/>
        </authorList>
    </citation>
    <scope>IDENTIFICATION</scope>
</reference>
<organism evidence="1 2">
    <name type="scientific">Angiostrongylus cantonensis</name>
    <name type="common">Rat lungworm</name>
    <dbReference type="NCBI Taxonomy" id="6313"/>
    <lineage>
        <taxon>Eukaryota</taxon>
        <taxon>Metazoa</taxon>
        <taxon>Ecdysozoa</taxon>
        <taxon>Nematoda</taxon>
        <taxon>Chromadorea</taxon>
        <taxon>Rhabditida</taxon>
        <taxon>Rhabditina</taxon>
        <taxon>Rhabditomorpha</taxon>
        <taxon>Strongyloidea</taxon>
        <taxon>Metastrongylidae</taxon>
        <taxon>Angiostrongylus</taxon>
    </lineage>
</organism>
<proteinExistence type="predicted"/>
<dbReference type="Proteomes" id="UP000035642">
    <property type="component" value="Unassembled WGS sequence"/>
</dbReference>
<sequence>MVCLHVKDARDSFVVLSSKKFSTAHAHEVKNA</sequence>
<keyword evidence="1" id="KW-1185">Reference proteome</keyword>